<dbReference type="EMBL" id="UZAL01029667">
    <property type="protein sequence ID" value="VDP49609.1"/>
    <property type="molecule type" value="Genomic_DNA"/>
</dbReference>
<gene>
    <name evidence="1" type="ORF">SMTD_LOCUS9388</name>
</gene>
<dbReference type="Proteomes" id="UP000269396">
    <property type="component" value="Unassembled WGS sequence"/>
</dbReference>
<sequence>MVPVNDVLLLFDDCSESAPKREYLLVDKGLRGDGATHASGIWKPVKFVKRFADAFNDDADEL</sequence>
<proteinExistence type="predicted"/>
<accession>A0A3P8HTU8</accession>
<evidence type="ECO:0000313" key="1">
    <source>
        <dbReference type="EMBL" id="VDP49609.1"/>
    </source>
</evidence>
<reference evidence="1 2" key="1">
    <citation type="submission" date="2018-11" db="EMBL/GenBank/DDBJ databases">
        <authorList>
            <consortium name="Pathogen Informatics"/>
        </authorList>
    </citation>
    <scope>NUCLEOTIDE SEQUENCE [LARGE SCALE GENOMIC DNA]</scope>
    <source>
        <strain>Denwood</strain>
        <strain evidence="2">Zambia</strain>
    </source>
</reference>
<keyword evidence="2" id="KW-1185">Reference proteome</keyword>
<organism evidence="1 2">
    <name type="scientific">Schistosoma mattheei</name>
    <dbReference type="NCBI Taxonomy" id="31246"/>
    <lineage>
        <taxon>Eukaryota</taxon>
        <taxon>Metazoa</taxon>
        <taxon>Spiralia</taxon>
        <taxon>Lophotrochozoa</taxon>
        <taxon>Platyhelminthes</taxon>
        <taxon>Trematoda</taxon>
        <taxon>Digenea</taxon>
        <taxon>Strigeidida</taxon>
        <taxon>Schistosomatoidea</taxon>
        <taxon>Schistosomatidae</taxon>
        <taxon>Schistosoma</taxon>
    </lineage>
</organism>
<evidence type="ECO:0000313" key="2">
    <source>
        <dbReference type="Proteomes" id="UP000269396"/>
    </source>
</evidence>
<name>A0A3P8HTU8_9TREM</name>
<protein>
    <submittedName>
        <fullName evidence="1">Uncharacterized protein</fullName>
    </submittedName>
</protein>
<dbReference type="AlphaFoldDB" id="A0A3P8HTU8"/>